<keyword evidence="2" id="KW-1185">Reference proteome</keyword>
<dbReference type="Gene3D" id="3.20.20.140">
    <property type="entry name" value="Metal-dependent hydrolases"/>
    <property type="match status" value="1"/>
</dbReference>
<gene>
    <name evidence="1" type="ORF">AB433_05005</name>
</gene>
<dbReference type="KEGG" id="cna:AB433_05005"/>
<dbReference type="STRING" id="1348774.AB433_05005"/>
<dbReference type="InterPro" id="IPR051781">
    <property type="entry name" value="Metallo-dep_Hydrolase"/>
</dbReference>
<reference evidence="1 2" key="1">
    <citation type="submission" date="2015-06" db="EMBL/GenBank/DDBJ databases">
        <authorList>
            <person name="Zeng Y."/>
            <person name="Huang Y."/>
        </authorList>
    </citation>
    <scope>NUCLEOTIDE SEQUENCE [LARGE SCALE GENOMIC DNA]</scope>
    <source>
        <strain evidence="1 2">PQ-2</strain>
    </source>
</reference>
<dbReference type="GO" id="GO:0016810">
    <property type="term" value="F:hydrolase activity, acting on carbon-nitrogen (but not peptide) bonds"/>
    <property type="evidence" value="ECO:0007669"/>
    <property type="project" value="InterPro"/>
</dbReference>
<dbReference type="PANTHER" id="PTHR43135:SF3">
    <property type="entry name" value="ALPHA-D-RIBOSE 1-METHYLPHOSPHONATE 5-TRIPHOSPHATE DIPHOSPHATASE"/>
    <property type="match status" value="1"/>
</dbReference>
<evidence type="ECO:0000313" key="1">
    <source>
        <dbReference type="EMBL" id="AKM09484.1"/>
    </source>
</evidence>
<dbReference type="Pfam" id="PF01979">
    <property type="entry name" value="Amidohydro_1"/>
    <property type="match status" value="1"/>
</dbReference>
<dbReference type="Proteomes" id="UP000035287">
    <property type="component" value="Chromosome"/>
</dbReference>
<dbReference type="OrthoDB" id="9802793at2"/>
<accession>A0A0G3XFT1</accession>
<organism evidence="1 2">
    <name type="scientific">Croceicoccus naphthovorans</name>
    <dbReference type="NCBI Taxonomy" id="1348774"/>
    <lineage>
        <taxon>Bacteria</taxon>
        <taxon>Pseudomonadati</taxon>
        <taxon>Pseudomonadota</taxon>
        <taxon>Alphaproteobacteria</taxon>
        <taxon>Sphingomonadales</taxon>
        <taxon>Erythrobacteraceae</taxon>
        <taxon>Croceicoccus</taxon>
    </lineage>
</organism>
<dbReference type="EMBL" id="CP011770">
    <property type="protein sequence ID" value="AKM09484.1"/>
    <property type="molecule type" value="Genomic_DNA"/>
</dbReference>
<dbReference type="PANTHER" id="PTHR43135">
    <property type="entry name" value="ALPHA-D-RIBOSE 1-METHYLPHOSPHONATE 5-TRIPHOSPHATE DIPHOSPHATASE"/>
    <property type="match status" value="1"/>
</dbReference>
<dbReference type="SUPFAM" id="SSF51556">
    <property type="entry name" value="Metallo-dependent hydrolases"/>
    <property type="match status" value="1"/>
</dbReference>
<name>A0A0G3XFT1_9SPHN</name>
<dbReference type="SUPFAM" id="SSF51338">
    <property type="entry name" value="Composite domain of metallo-dependent hydrolases"/>
    <property type="match status" value="1"/>
</dbReference>
<dbReference type="InterPro" id="IPR032466">
    <property type="entry name" value="Metal_Hydrolase"/>
</dbReference>
<dbReference type="InterPro" id="IPR006680">
    <property type="entry name" value="Amidohydro-rel"/>
</dbReference>
<dbReference type="PATRIC" id="fig|1348774.3.peg.1049"/>
<dbReference type="RefSeq" id="WP_047820172.1">
    <property type="nucleotide sequence ID" value="NZ_CP011770.1"/>
</dbReference>
<dbReference type="InterPro" id="IPR011059">
    <property type="entry name" value="Metal-dep_hydrolase_composite"/>
</dbReference>
<dbReference type="AlphaFoldDB" id="A0A0G3XFT1"/>
<proteinExistence type="predicted"/>
<sequence length="447" mass="47607">MRHFRSVCAALAIVATTAFTPAQAERVRPQPMPDAMPSEYRPLPRQDTVLVGATILDGAGGKHVGDVLMRDGRIVAVGSDLQVGDAKRIDATGKWITPGLIDVHTHYGTYLMPQGGPSDWSDVTEASSTNGADAWVEHAVRSSDPAFGYALASGVTTAQILPGSSVLISGRSVVVHTIPMPTVAQMKFPNAPQGLKMACGGNSVNEDSFPTSRQGQIAGLEQYLREGQAFLDSDGDAGQHPKEATIAGAIEGRIPVHLHCYRADDIATWIAVLKKHGIKLGTVHHATEAYKIAPLLAREGICSAVWPDWWGFKREAEDGIAENAAFLEAAGACVVMHSDIPLLGGLLNVETAKAAASGRRAGIDIPPEKAIRWITSNAARSLGLEDRIGTIAKGMNADIVVWSGDPFSVFSKPDLVFIDGAVAFDRNDPDRQPLSDFELGQPQREGM</sequence>
<evidence type="ECO:0000313" key="2">
    <source>
        <dbReference type="Proteomes" id="UP000035287"/>
    </source>
</evidence>
<dbReference type="Gene3D" id="2.30.40.10">
    <property type="entry name" value="Urease, subunit C, domain 1"/>
    <property type="match status" value="1"/>
</dbReference>
<protein>
    <submittedName>
        <fullName evidence="1">Uncharacterized protein</fullName>
    </submittedName>
</protein>